<keyword evidence="2" id="KW-0378">Hydrolase</keyword>
<dbReference type="InterPro" id="IPR017850">
    <property type="entry name" value="Alkaline_phosphatase_core_sf"/>
</dbReference>
<name>A0ABR9UZ17_9CHRO</name>
<sequence>MASCTSTQKLHLTQRGLDQNTLVIFLGDHGPGFFRAKGSCYEAGLRIPLILRWSGRTSPNQVEQAFVSNIDIFPTILQATGLKTPKVSGRSLFPFFSKI</sequence>
<accession>A0ABR9UZ17</accession>
<comment type="caution">
    <text evidence="4">The sequence shown here is derived from an EMBL/GenBank/DDBJ whole genome shotgun (WGS) entry which is preliminary data.</text>
</comment>
<protein>
    <submittedName>
        <fullName evidence="4">Sulfatase-like hydrolase/transferase</fullName>
    </submittedName>
</protein>
<gene>
    <name evidence="4" type="ORF">IQ230_24955</name>
</gene>
<organism evidence="4 5">
    <name type="scientific">Gloeocapsopsis crepidinum LEGE 06123</name>
    <dbReference type="NCBI Taxonomy" id="588587"/>
    <lineage>
        <taxon>Bacteria</taxon>
        <taxon>Bacillati</taxon>
        <taxon>Cyanobacteriota</taxon>
        <taxon>Cyanophyceae</taxon>
        <taxon>Oscillatoriophycideae</taxon>
        <taxon>Chroococcales</taxon>
        <taxon>Chroococcaceae</taxon>
        <taxon>Gloeocapsopsis</taxon>
    </lineage>
</organism>
<reference evidence="4 5" key="1">
    <citation type="submission" date="2020-10" db="EMBL/GenBank/DDBJ databases">
        <authorList>
            <person name="Castelo-Branco R."/>
            <person name="Eusebio N."/>
            <person name="Adriana R."/>
            <person name="Vieira A."/>
            <person name="Brugerolle De Fraissinette N."/>
            <person name="Rezende De Castro R."/>
            <person name="Schneider M.P."/>
            <person name="Vasconcelos V."/>
            <person name="Leao P.N."/>
        </authorList>
    </citation>
    <scope>NUCLEOTIDE SEQUENCE [LARGE SCALE GENOMIC DNA]</scope>
    <source>
        <strain evidence="4 5">LEGE 06123</strain>
    </source>
</reference>
<dbReference type="InterPro" id="IPR050738">
    <property type="entry name" value="Sulfatase"/>
</dbReference>
<evidence type="ECO:0000259" key="3">
    <source>
        <dbReference type="Pfam" id="PF00884"/>
    </source>
</evidence>
<feature type="domain" description="Sulfatase N-terminal" evidence="3">
    <location>
        <begin position="12"/>
        <end position="81"/>
    </location>
</feature>
<dbReference type="PANTHER" id="PTHR42693">
    <property type="entry name" value="ARYLSULFATASE FAMILY MEMBER"/>
    <property type="match status" value="1"/>
</dbReference>
<dbReference type="Pfam" id="PF00884">
    <property type="entry name" value="Sulfatase"/>
    <property type="match status" value="1"/>
</dbReference>
<comment type="similarity">
    <text evidence="1">Belongs to the sulfatase family.</text>
</comment>
<dbReference type="RefSeq" id="WP_193934905.1">
    <property type="nucleotide sequence ID" value="NZ_CAWPMZ010000002.1"/>
</dbReference>
<evidence type="ECO:0000256" key="2">
    <source>
        <dbReference type="ARBA" id="ARBA00022801"/>
    </source>
</evidence>
<evidence type="ECO:0000313" key="5">
    <source>
        <dbReference type="Proteomes" id="UP000651156"/>
    </source>
</evidence>
<dbReference type="Gene3D" id="3.40.720.10">
    <property type="entry name" value="Alkaline Phosphatase, subunit A"/>
    <property type="match status" value="1"/>
</dbReference>
<dbReference type="InterPro" id="IPR000917">
    <property type="entry name" value="Sulfatase_N"/>
</dbReference>
<dbReference type="Proteomes" id="UP000651156">
    <property type="component" value="Unassembled WGS sequence"/>
</dbReference>
<evidence type="ECO:0000313" key="4">
    <source>
        <dbReference type="EMBL" id="MBE9193526.1"/>
    </source>
</evidence>
<dbReference type="EMBL" id="JADEWN010000101">
    <property type="protein sequence ID" value="MBE9193526.1"/>
    <property type="molecule type" value="Genomic_DNA"/>
</dbReference>
<proteinExistence type="inferred from homology"/>
<dbReference type="PANTHER" id="PTHR42693:SF53">
    <property type="entry name" value="ENDO-4-O-SULFATASE"/>
    <property type="match status" value="1"/>
</dbReference>
<evidence type="ECO:0000256" key="1">
    <source>
        <dbReference type="ARBA" id="ARBA00008779"/>
    </source>
</evidence>
<dbReference type="SUPFAM" id="SSF53649">
    <property type="entry name" value="Alkaline phosphatase-like"/>
    <property type="match status" value="1"/>
</dbReference>
<keyword evidence="5" id="KW-1185">Reference proteome</keyword>